<dbReference type="Proteomes" id="UP000319143">
    <property type="component" value="Unassembled WGS sequence"/>
</dbReference>
<evidence type="ECO:0000313" key="2">
    <source>
        <dbReference type="Proteomes" id="UP000319143"/>
    </source>
</evidence>
<protein>
    <submittedName>
        <fullName evidence="1">Uncharacterized protein</fullName>
    </submittedName>
</protein>
<dbReference type="EMBL" id="SJPV01000017">
    <property type="protein sequence ID" value="TWU31406.1"/>
    <property type="molecule type" value="Genomic_DNA"/>
</dbReference>
<reference evidence="1 2" key="1">
    <citation type="submission" date="2019-02" db="EMBL/GenBank/DDBJ databases">
        <title>Deep-cultivation of Planctomycetes and their phenomic and genomic characterization uncovers novel biology.</title>
        <authorList>
            <person name="Wiegand S."/>
            <person name="Jogler M."/>
            <person name="Boedeker C."/>
            <person name="Pinto D."/>
            <person name="Vollmers J."/>
            <person name="Rivas-Marin E."/>
            <person name="Kohn T."/>
            <person name="Peeters S.H."/>
            <person name="Heuer A."/>
            <person name="Rast P."/>
            <person name="Oberbeckmann S."/>
            <person name="Bunk B."/>
            <person name="Jeske O."/>
            <person name="Meyerdierks A."/>
            <person name="Storesund J.E."/>
            <person name="Kallscheuer N."/>
            <person name="Luecker S."/>
            <person name="Lage O.M."/>
            <person name="Pohl T."/>
            <person name="Merkel B.J."/>
            <person name="Hornburger P."/>
            <person name="Mueller R.-W."/>
            <person name="Bruemmer F."/>
            <person name="Labrenz M."/>
            <person name="Spormann A.M."/>
            <person name="Op Den Camp H."/>
            <person name="Overmann J."/>
            <person name="Amann R."/>
            <person name="Jetten M.S.M."/>
            <person name="Mascher T."/>
            <person name="Medema M.H."/>
            <person name="Devos D.P."/>
            <person name="Kaster A.-K."/>
            <person name="Ovreas L."/>
            <person name="Rohde M."/>
            <person name="Galperin M.Y."/>
            <person name="Jogler C."/>
        </authorList>
    </citation>
    <scope>NUCLEOTIDE SEQUENCE [LARGE SCALE GENOMIC DNA]</scope>
    <source>
        <strain evidence="1 2">Poly41</strain>
    </source>
</reference>
<accession>A0A5C6D852</accession>
<organism evidence="1 2">
    <name type="scientific">Novipirellula artificiosorum</name>
    <dbReference type="NCBI Taxonomy" id="2528016"/>
    <lineage>
        <taxon>Bacteria</taxon>
        <taxon>Pseudomonadati</taxon>
        <taxon>Planctomycetota</taxon>
        <taxon>Planctomycetia</taxon>
        <taxon>Pirellulales</taxon>
        <taxon>Pirellulaceae</taxon>
        <taxon>Novipirellula</taxon>
    </lineage>
</organism>
<sequence length="110" mass="12633">MCVDSPIWGKEANPEFSQSRSVAAIQSQEWDFLSHKCHTWPTPGHFYFAACFDFIPRPSGQKAQPIIRHRKSWTFNQWTSTDLGRGDMYFDDAKVPAIVFIRTNAHSDPS</sequence>
<gene>
    <name evidence="1" type="ORF">Poly41_62750</name>
</gene>
<proteinExistence type="predicted"/>
<comment type="caution">
    <text evidence="1">The sequence shown here is derived from an EMBL/GenBank/DDBJ whole genome shotgun (WGS) entry which is preliminary data.</text>
</comment>
<evidence type="ECO:0000313" key="1">
    <source>
        <dbReference type="EMBL" id="TWU31406.1"/>
    </source>
</evidence>
<name>A0A5C6D852_9BACT</name>
<dbReference type="AlphaFoldDB" id="A0A5C6D852"/>
<keyword evidence="2" id="KW-1185">Reference proteome</keyword>